<evidence type="ECO:0000259" key="12">
    <source>
        <dbReference type="Pfam" id="PF04153"/>
    </source>
</evidence>
<dbReference type="InterPro" id="IPR032675">
    <property type="entry name" value="LRR_dom_sf"/>
</dbReference>
<keyword evidence="6" id="KW-0805">Transcription regulation</keyword>
<feature type="region of interest" description="Disordered" evidence="10">
    <location>
        <begin position="340"/>
        <end position="359"/>
    </location>
</feature>
<keyword evidence="9" id="KW-0175">Coiled coil</keyword>
<feature type="domain" description="CCR4-Not complex component Not N-terminal" evidence="11">
    <location>
        <begin position="3"/>
        <end position="232"/>
    </location>
</feature>
<feature type="coiled-coil region" evidence="9">
    <location>
        <begin position="21"/>
        <end position="60"/>
    </location>
</feature>
<dbReference type="InterPro" id="IPR007282">
    <property type="entry name" value="NOT2/3/5_C"/>
</dbReference>
<keyword evidence="7" id="KW-0804">Transcription</keyword>
<evidence type="ECO:0000256" key="1">
    <source>
        <dbReference type="ARBA" id="ARBA00004123"/>
    </source>
</evidence>
<evidence type="ECO:0000313" key="14">
    <source>
        <dbReference type="Proteomes" id="UP000613580"/>
    </source>
</evidence>
<evidence type="ECO:0000256" key="6">
    <source>
        <dbReference type="ARBA" id="ARBA00023015"/>
    </source>
</evidence>
<dbReference type="OrthoDB" id="2269034at2759"/>
<feature type="compositionally biased region" description="Low complexity" evidence="10">
    <location>
        <begin position="456"/>
        <end position="465"/>
    </location>
</feature>
<keyword evidence="4" id="KW-0963">Cytoplasm</keyword>
<evidence type="ECO:0000256" key="4">
    <source>
        <dbReference type="ARBA" id="ARBA00022490"/>
    </source>
</evidence>
<evidence type="ECO:0000256" key="5">
    <source>
        <dbReference type="ARBA" id="ARBA00022491"/>
    </source>
</evidence>
<dbReference type="GO" id="GO:0006355">
    <property type="term" value="P:regulation of DNA-templated transcription"/>
    <property type="evidence" value="ECO:0007669"/>
    <property type="project" value="InterPro"/>
</dbReference>
<evidence type="ECO:0000256" key="8">
    <source>
        <dbReference type="ARBA" id="ARBA00023242"/>
    </source>
</evidence>
<dbReference type="Pfam" id="PF04153">
    <property type="entry name" value="NOT2_3_5_C"/>
    <property type="match status" value="1"/>
</dbReference>
<dbReference type="Gene3D" id="3.80.10.10">
    <property type="entry name" value="Ribonuclease Inhibitor"/>
    <property type="match status" value="1"/>
</dbReference>
<dbReference type="Proteomes" id="UP000613580">
    <property type="component" value="Unassembled WGS sequence"/>
</dbReference>
<protein>
    <recommendedName>
        <fullName evidence="15">CCR4-NOT transcription complex subunit 3</fullName>
    </recommendedName>
</protein>
<dbReference type="InterPro" id="IPR038635">
    <property type="entry name" value="CCR4-NOT_su2/3/5_C_sf"/>
</dbReference>
<feature type="compositionally biased region" description="Low complexity" evidence="10">
    <location>
        <begin position="401"/>
        <end position="427"/>
    </location>
</feature>
<feature type="region of interest" description="Disordered" evidence="10">
    <location>
        <begin position="387"/>
        <end position="427"/>
    </location>
</feature>
<feature type="compositionally biased region" description="Low complexity" evidence="10">
    <location>
        <begin position="497"/>
        <end position="519"/>
    </location>
</feature>
<organism evidence="13 14">
    <name type="scientific">Mycena chlorophos</name>
    <name type="common">Agaric fungus</name>
    <name type="synonym">Agaricus chlorophos</name>
    <dbReference type="NCBI Taxonomy" id="658473"/>
    <lineage>
        <taxon>Eukaryota</taxon>
        <taxon>Fungi</taxon>
        <taxon>Dikarya</taxon>
        <taxon>Basidiomycota</taxon>
        <taxon>Agaricomycotina</taxon>
        <taxon>Agaricomycetes</taxon>
        <taxon>Agaricomycetidae</taxon>
        <taxon>Agaricales</taxon>
        <taxon>Marasmiineae</taxon>
        <taxon>Mycenaceae</taxon>
        <taxon>Mycena</taxon>
    </lineage>
</organism>
<evidence type="ECO:0000256" key="9">
    <source>
        <dbReference type="SAM" id="Coils"/>
    </source>
</evidence>
<dbReference type="GO" id="GO:0030015">
    <property type="term" value="C:CCR4-NOT core complex"/>
    <property type="evidence" value="ECO:0007669"/>
    <property type="project" value="InterPro"/>
</dbReference>
<dbReference type="EMBL" id="JACAZE010000018">
    <property type="protein sequence ID" value="KAF7295775.1"/>
    <property type="molecule type" value="Genomic_DNA"/>
</dbReference>
<keyword evidence="14" id="KW-1185">Reference proteome</keyword>
<evidence type="ECO:0000256" key="10">
    <source>
        <dbReference type="SAM" id="MobiDB-lite"/>
    </source>
</evidence>
<dbReference type="InterPro" id="IPR040168">
    <property type="entry name" value="Not2/3/5"/>
</dbReference>
<keyword evidence="8" id="KW-0539">Nucleus</keyword>
<evidence type="ECO:0000313" key="13">
    <source>
        <dbReference type="EMBL" id="KAF7295775.1"/>
    </source>
</evidence>
<reference evidence="13" key="1">
    <citation type="submission" date="2020-05" db="EMBL/GenBank/DDBJ databases">
        <title>Mycena genomes resolve the evolution of fungal bioluminescence.</title>
        <authorList>
            <person name="Tsai I.J."/>
        </authorList>
    </citation>
    <scope>NUCLEOTIDE SEQUENCE</scope>
    <source>
        <strain evidence="13">110903Hualien_Pintung</strain>
    </source>
</reference>
<feature type="coiled-coil region" evidence="9">
    <location>
        <begin position="124"/>
        <end position="151"/>
    </location>
</feature>
<feature type="region of interest" description="Disordered" evidence="10">
    <location>
        <begin position="456"/>
        <end position="578"/>
    </location>
</feature>
<dbReference type="InterPro" id="IPR007207">
    <property type="entry name" value="Not_N"/>
</dbReference>
<evidence type="ECO:0000259" key="11">
    <source>
        <dbReference type="Pfam" id="PF04065"/>
    </source>
</evidence>
<dbReference type="AlphaFoldDB" id="A0A8H6SA42"/>
<dbReference type="Pfam" id="PF04065">
    <property type="entry name" value="Not3"/>
    <property type="match status" value="1"/>
</dbReference>
<accession>A0A8H6SA42</accession>
<gene>
    <name evidence="13" type="ORF">HMN09_01120300</name>
</gene>
<evidence type="ECO:0008006" key="15">
    <source>
        <dbReference type="Google" id="ProtNLM"/>
    </source>
</evidence>
<comment type="subcellular location">
    <subcellularLocation>
        <location evidence="2">Cytoplasm</location>
    </subcellularLocation>
    <subcellularLocation>
        <location evidence="1">Nucleus</location>
    </subcellularLocation>
</comment>
<sequence>MAARKLQTEIDQTLKKVAEGVELFETTYDKMQASNNAAQKEKLEAALKIQIKKLQRMRDQIRGWVASNDIKDKTTLLDNRKLIETQMEKFKACEKEVKKKAFSNVALGEAVKLDPKEQEMIEAVAWLDTQLETLQMQVEAAEAEIEGLLGAQKKKAKAGSASATKVEDLEHLNSRRKWHISRLEIVLRMLNNGTLEPEQVMALKEDVHYFVETNMEEDFTEYEGIYDELNLDEEEEKFRGALDDTMYGSDDESEIVDGASPAMRSFTVLTLFCLQSLQYQPAHRARRRRKQTRRKPHIEEVYVHNTKTIRWRFASSNPLSIPTDSTTAKPPASFTVQPISALPKPAAAPKPTATPTTPSMIRGYSAAVQQQPPAPPKPAPALIKPTAAAAVAASAPPPTPSTLETPSSPSMTHPSAASPMSSYASVSVSQGERESSFYESPALSEAVAVSAPAASSVSPKESVASLPGTQSPIAPSLPEPAPAVSRQVSDEPVVKPASAQDDAEAAASGPRFPPGVVAAPEPPALSVPSSALAPSPSPSAPEVQAIGAHRQPQVQMQTQPAPATAAAATAQTPTPAPVVAPPSSFPPGLADLVLPFERAKQRAGQRMQDVDTLNTYLANGMSSIPQPQDALRPKTYIPRNPFQTPSYYPQMPLALLSNKALYSQIDVETLFFVFYFAPIDYPKYLAAEELKRQSWRFHVKYLTWFQRHSEPQAITDEYEQGVQHGSAVAVVGHMITIPSLPPALISTLAMLSASGEQLRTRLAELQASIPALQADLASIIDEEAQIRAALDAIVYPVHTLPLDILALIFNQYIEAPHIGGARYVTTPSRGPLALCSVCRGWREVCLSLPTLWTAVDVYPRRNYRSEDEFAGLVELLERWITRSGTCVVDLRIGTCSRQDLMDRIFFTLAKHAKRIRMLELSLQRIFKFPDERLYERLPALEKFKMSTTVSSYAETTPDKPIWSGFGVAPNLREAVLDGVFLQQIALPWGQLTSLSLAGITLIGCLEILSLTPQLESLSAALRTNNYLFHGPLSPSAGLPLLTLPLLHTFTVAFSEEGGLLEQLMLPALRKLHIIGMNTIAPPSPVLARLMSLAERSQWPLTEVGFAATWPSNVAECLAALQNASHNSVHGEIRKVSVELRSNHTGMHLQPLLRGLAMPESVPSLSELVLENCPVDIPVQLVRGIVDAHGERLAWLELSLAPPPPPTNEGDGHGERVKEVARQLRQVVRREALNLLVSVVEY</sequence>
<dbReference type="Gene3D" id="2.30.30.1020">
    <property type="entry name" value="CCR4-NOT complex subunit 2/3/5, C-terminal domain"/>
    <property type="match status" value="1"/>
</dbReference>
<evidence type="ECO:0000256" key="7">
    <source>
        <dbReference type="ARBA" id="ARBA00023163"/>
    </source>
</evidence>
<proteinExistence type="inferred from homology"/>
<keyword evidence="5" id="KW-0678">Repressor</keyword>
<comment type="similarity">
    <text evidence="3">Belongs to the CNOT2/3/5 family.</text>
</comment>
<feature type="compositionally biased region" description="Low complexity" evidence="10">
    <location>
        <begin position="343"/>
        <end position="358"/>
    </location>
</feature>
<evidence type="ECO:0000256" key="2">
    <source>
        <dbReference type="ARBA" id="ARBA00004496"/>
    </source>
</evidence>
<dbReference type="PANTHER" id="PTHR23326">
    <property type="entry name" value="CCR4 NOT-RELATED"/>
    <property type="match status" value="1"/>
</dbReference>
<dbReference type="GO" id="GO:0000289">
    <property type="term" value="P:nuclear-transcribed mRNA poly(A) tail shortening"/>
    <property type="evidence" value="ECO:0007669"/>
    <property type="project" value="UniProtKB-ARBA"/>
</dbReference>
<feature type="domain" description="NOT2/NOT3/NOT5 C-terminal" evidence="12">
    <location>
        <begin position="623"/>
        <end position="721"/>
    </location>
</feature>
<name>A0A8H6SA42_MYCCL</name>
<evidence type="ECO:0000256" key="3">
    <source>
        <dbReference type="ARBA" id="ARBA00007682"/>
    </source>
</evidence>
<comment type="caution">
    <text evidence="13">The sequence shown here is derived from an EMBL/GenBank/DDBJ whole genome shotgun (WGS) entry which is preliminary data.</text>
</comment>
<dbReference type="GO" id="GO:0005634">
    <property type="term" value="C:nucleus"/>
    <property type="evidence" value="ECO:0007669"/>
    <property type="project" value="UniProtKB-SubCell"/>
</dbReference>
<feature type="compositionally biased region" description="Low complexity" evidence="10">
    <location>
        <begin position="551"/>
        <end position="573"/>
    </location>
</feature>
<dbReference type="GO" id="GO:0005737">
    <property type="term" value="C:cytoplasm"/>
    <property type="evidence" value="ECO:0007669"/>
    <property type="project" value="UniProtKB-SubCell"/>
</dbReference>